<gene>
    <name evidence="1" type="ORF">HAX54_021946</name>
</gene>
<name>A0ABS8UTP8_DATST</name>
<evidence type="ECO:0000313" key="2">
    <source>
        <dbReference type="Proteomes" id="UP000823775"/>
    </source>
</evidence>
<dbReference type="EMBL" id="JACEIK010002638">
    <property type="protein sequence ID" value="MCD9638171.1"/>
    <property type="molecule type" value="Genomic_DNA"/>
</dbReference>
<protein>
    <submittedName>
        <fullName evidence="1">Uncharacterized protein</fullName>
    </submittedName>
</protein>
<evidence type="ECO:0000313" key="1">
    <source>
        <dbReference type="EMBL" id="MCD9638171.1"/>
    </source>
</evidence>
<comment type="caution">
    <text evidence="1">The sequence shown here is derived from an EMBL/GenBank/DDBJ whole genome shotgun (WGS) entry which is preliminary data.</text>
</comment>
<organism evidence="1 2">
    <name type="scientific">Datura stramonium</name>
    <name type="common">Jimsonweed</name>
    <name type="synonym">Common thornapple</name>
    <dbReference type="NCBI Taxonomy" id="4076"/>
    <lineage>
        <taxon>Eukaryota</taxon>
        <taxon>Viridiplantae</taxon>
        <taxon>Streptophyta</taxon>
        <taxon>Embryophyta</taxon>
        <taxon>Tracheophyta</taxon>
        <taxon>Spermatophyta</taxon>
        <taxon>Magnoliopsida</taxon>
        <taxon>eudicotyledons</taxon>
        <taxon>Gunneridae</taxon>
        <taxon>Pentapetalae</taxon>
        <taxon>asterids</taxon>
        <taxon>lamiids</taxon>
        <taxon>Solanales</taxon>
        <taxon>Solanaceae</taxon>
        <taxon>Solanoideae</taxon>
        <taxon>Datureae</taxon>
        <taxon>Datura</taxon>
    </lineage>
</organism>
<proteinExistence type="predicted"/>
<keyword evidence="2" id="KW-1185">Reference proteome</keyword>
<dbReference type="Proteomes" id="UP000823775">
    <property type="component" value="Unassembled WGS sequence"/>
</dbReference>
<sequence length="123" mass="13672">MIEVVPRQENGTTSTVSRCPPYLMWPWHVTNLLHALACHARLIYARAAYLVCLCDASVSRRKIEITNTVSSQASLCHDAYLVGLLDVVLPPSKIVVPTAMPWQGSCVIFPYPVHYCDGAMSQR</sequence>
<accession>A0ABS8UTP8</accession>
<reference evidence="1 2" key="1">
    <citation type="journal article" date="2021" name="BMC Genomics">
        <title>Datura genome reveals duplications of psychoactive alkaloid biosynthetic genes and high mutation rate following tissue culture.</title>
        <authorList>
            <person name="Rajewski A."/>
            <person name="Carter-House D."/>
            <person name="Stajich J."/>
            <person name="Litt A."/>
        </authorList>
    </citation>
    <scope>NUCLEOTIDE SEQUENCE [LARGE SCALE GENOMIC DNA]</scope>
    <source>
        <strain evidence="1">AR-01</strain>
    </source>
</reference>